<organism evidence="1 2">
    <name type="scientific">Cupriavidus basilensis</name>
    <dbReference type="NCBI Taxonomy" id="68895"/>
    <lineage>
        <taxon>Bacteria</taxon>
        <taxon>Pseudomonadati</taxon>
        <taxon>Pseudomonadota</taxon>
        <taxon>Betaproteobacteria</taxon>
        <taxon>Burkholderiales</taxon>
        <taxon>Burkholderiaceae</taxon>
        <taxon>Cupriavidus</taxon>
    </lineage>
</organism>
<reference evidence="1 2" key="1">
    <citation type="submission" date="2023-03" db="EMBL/GenBank/DDBJ databases">
        <title>Draft assemblies of triclosan tolerant bacteria isolated from returned activated sludge.</title>
        <authorList>
            <person name="Van Hamelsveld S."/>
        </authorList>
    </citation>
    <scope>NUCLEOTIDE SEQUENCE [LARGE SCALE GENOMIC DNA]</scope>
    <source>
        <strain evidence="1 2">GW210010_S58</strain>
    </source>
</reference>
<evidence type="ECO:0000313" key="2">
    <source>
        <dbReference type="Proteomes" id="UP001216674"/>
    </source>
</evidence>
<accession>A0ABT6B407</accession>
<name>A0ABT6B407_9BURK</name>
<dbReference type="EMBL" id="JARJLM010000690">
    <property type="protein sequence ID" value="MDF3839614.1"/>
    <property type="molecule type" value="Genomic_DNA"/>
</dbReference>
<sequence length="123" mass="13931">MHLNCKSGLAKRAEFQARYKISTDMSKLTEEQIARGRGRFLADHPQAVDRVNAITQAVADALGEEVTELRRIETAKAMSEAAAAEGIDGFEYLLRYAIDDDDERNRILQQNREAHERAVGLRW</sequence>
<dbReference type="Pfam" id="PF19925">
    <property type="entry name" value="DUF6388"/>
    <property type="match status" value="1"/>
</dbReference>
<dbReference type="InterPro" id="IPR045662">
    <property type="entry name" value="DUF6388"/>
</dbReference>
<comment type="caution">
    <text evidence="1">The sequence shown here is derived from an EMBL/GenBank/DDBJ whole genome shotgun (WGS) entry which is preliminary data.</text>
</comment>
<gene>
    <name evidence="1" type="ORF">P3W85_42755</name>
</gene>
<evidence type="ECO:0000313" key="1">
    <source>
        <dbReference type="EMBL" id="MDF3839614.1"/>
    </source>
</evidence>
<dbReference type="RefSeq" id="WP_276269268.1">
    <property type="nucleotide sequence ID" value="NZ_JARJLM010000690.1"/>
</dbReference>
<proteinExistence type="predicted"/>
<protein>
    <submittedName>
        <fullName evidence="1">DUF6388 family protein</fullName>
    </submittedName>
</protein>
<keyword evidence="2" id="KW-1185">Reference proteome</keyword>
<dbReference type="Proteomes" id="UP001216674">
    <property type="component" value="Unassembled WGS sequence"/>
</dbReference>